<name>A0A7C3WIJ9_9BACT</name>
<sequence>MAKKERKDKKEKPLEKMTATELRKYALELGGITGVHGMNKEELLAAIKKVKGITDEGQKAAKTMNVRELKEKIKELRAQKAAAYAAGASNKEIGILRRRLNRLKKRTRKAA</sequence>
<feature type="coiled-coil region" evidence="1">
    <location>
        <begin position="59"/>
        <end position="86"/>
    </location>
</feature>
<accession>A0A7C3WIJ9</accession>
<dbReference type="AlphaFoldDB" id="A0A7C3WIJ9"/>
<protein>
    <submittedName>
        <fullName evidence="3">Transcription termination factor Rho</fullName>
    </submittedName>
</protein>
<dbReference type="SMART" id="SM00959">
    <property type="entry name" value="Rho_N"/>
    <property type="match status" value="1"/>
</dbReference>
<dbReference type="Pfam" id="PF07498">
    <property type="entry name" value="Rho_N"/>
    <property type="match status" value="1"/>
</dbReference>
<gene>
    <name evidence="3" type="ORF">ENV62_03200</name>
</gene>
<reference evidence="3" key="1">
    <citation type="journal article" date="2020" name="mSystems">
        <title>Genome- and Community-Level Interaction Insights into Carbon Utilization and Element Cycling Functions of Hydrothermarchaeota in Hydrothermal Sediment.</title>
        <authorList>
            <person name="Zhou Z."/>
            <person name="Liu Y."/>
            <person name="Xu W."/>
            <person name="Pan J."/>
            <person name="Luo Z.H."/>
            <person name="Li M."/>
        </authorList>
    </citation>
    <scope>NUCLEOTIDE SEQUENCE [LARGE SCALE GENOMIC DNA]</scope>
    <source>
        <strain evidence="3">SpSt-776</strain>
    </source>
</reference>
<feature type="domain" description="Rho termination factor-like N-terminal" evidence="2">
    <location>
        <begin position="13"/>
        <end position="56"/>
    </location>
</feature>
<proteinExistence type="predicted"/>
<evidence type="ECO:0000313" key="3">
    <source>
        <dbReference type="EMBL" id="HGB14231.1"/>
    </source>
</evidence>
<evidence type="ECO:0000256" key="1">
    <source>
        <dbReference type="SAM" id="Coils"/>
    </source>
</evidence>
<dbReference type="GO" id="GO:0006353">
    <property type="term" value="P:DNA-templated transcription termination"/>
    <property type="evidence" value="ECO:0007669"/>
    <property type="project" value="InterPro"/>
</dbReference>
<organism evidence="3">
    <name type="scientific">Desulfobacca acetoxidans</name>
    <dbReference type="NCBI Taxonomy" id="60893"/>
    <lineage>
        <taxon>Bacteria</taxon>
        <taxon>Pseudomonadati</taxon>
        <taxon>Thermodesulfobacteriota</taxon>
        <taxon>Desulfobaccia</taxon>
        <taxon>Desulfobaccales</taxon>
        <taxon>Desulfobaccaceae</taxon>
        <taxon>Desulfobacca</taxon>
    </lineage>
</organism>
<dbReference type="InterPro" id="IPR011112">
    <property type="entry name" value="Rho-like_N"/>
</dbReference>
<dbReference type="EMBL" id="DTHB01000027">
    <property type="protein sequence ID" value="HGB14231.1"/>
    <property type="molecule type" value="Genomic_DNA"/>
</dbReference>
<comment type="caution">
    <text evidence="3">The sequence shown here is derived from an EMBL/GenBank/DDBJ whole genome shotgun (WGS) entry which is preliminary data.</text>
</comment>
<evidence type="ECO:0000259" key="2">
    <source>
        <dbReference type="SMART" id="SM00959"/>
    </source>
</evidence>
<keyword evidence="1" id="KW-0175">Coiled coil</keyword>